<proteinExistence type="predicted"/>
<sequence length="191" mass="21854">MSEKRSNKRSEAAVAAAKHWSSKKRQKENTNGQESTKSSEEHQVDIVSSPKEVIVVSSEDEALDEKDNREPSQSIELNRSQIRLMSDPSYSLHEIKIDNDVNKDTILLSDLVGSKDLKETYQFNFSVDLEFFLMHLHPDMSKYLRKITFITGSRLLDANELILDIAFIKSKFNISELTADLPIRFGTHHTK</sequence>
<organism evidence="4 5">
    <name type="scientific">Debaryomyces fabryi</name>
    <dbReference type="NCBI Taxonomy" id="58627"/>
    <lineage>
        <taxon>Eukaryota</taxon>
        <taxon>Fungi</taxon>
        <taxon>Dikarya</taxon>
        <taxon>Ascomycota</taxon>
        <taxon>Saccharomycotina</taxon>
        <taxon>Pichiomycetes</taxon>
        <taxon>Debaryomycetaceae</taxon>
        <taxon>Debaryomyces</taxon>
    </lineage>
</organism>
<dbReference type="OrthoDB" id="47785at2759"/>
<name>A0A0V1PVH3_9ASCO</name>
<dbReference type="InterPro" id="IPR010347">
    <property type="entry name" value="Tdp1"/>
</dbReference>
<dbReference type="RefSeq" id="XP_015466371.1">
    <property type="nucleotide sequence ID" value="XM_015612804.1"/>
</dbReference>
<dbReference type="GO" id="GO:0008081">
    <property type="term" value="F:phosphoric diester hydrolase activity"/>
    <property type="evidence" value="ECO:0007669"/>
    <property type="project" value="InterPro"/>
</dbReference>
<accession>A0A0V1PVH3</accession>
<dbReference type="Pfam" id="PF06087">
    <property type="entry name" value="Tyr-DNA_phospho"/>
    <property type="match status" value="1"/>
</dbReference>
<evidence type="ECO:0000256" key="3">
    <source>
        <dbReference type="SAM" id="MobiDB-lite"/>
    </source>
</evidence>
<dbReference type="SUPFAM" id="SSF56024">
    <property type="entry name" value="Phospholipase D/nuclease"/>
    <property type="match status" value="1"/>
</dbReference>
<feature type="active site" description="Nucleophile" evidence="1">
    <location>
        <position position="189"/>
    </location>
</feature>
<gene>
    <name evidence="4" type="ORF">AC631_03975</name>
</gene>
<dbReference type="Gene3D" id="3.30.870.10">
    <property type="entry name" value="Endonuclease Chain A"/>
    <property type="match status" value="1"/>
</dbReference>
<dbReference type="GO" id="GO:0006281">
    <property type="term" value="P:DNA repair"/>
    <property type="evidence" value="ECO:0007669"/>
    <property type="project" value="InterPro"/>
</dbReference>
<dbReference type="GO" id="GO:0005634">
    <property type="term" value="C:nucleus"/>
    <property type="evidence" value="ECO:0007669"/>
    <property type="project" value="InterPro"/>
</dbReference>
<evidence type="ECO:0000256" key="2">
    <source>
        <dbReference type="PIRSR" id="PIRSR610347-2"/>
    </source>
</evidence>
<dbReference type="Proteomes" id="UP000054251">
    <property type="component" value="Unassembled WGS sequence"/>
</dbReference>
<feature type="binding site" evidence="2">
    <location>
        <position position="191"/>
    </location>
    <ligand>
        <name>substrate</name>
    </ligand>
</feature>
<comment type="caution">
    <text evidence="4">The sequence shown here is derived from an EMBL/GenBank/DDBJ whole genome shotgun (WGS) entry which is preliminary data.</text>
</comment>
<evidence type="ECO:0000256" key="1">
    <source>
        <dbReference type="PIRSR" id="PIRSR610347-1"/>
    </source>
</evidence>
<evidence type="ECO:0000313" key="4">
    <source>
        <dbReference type="EMBL" id="KSA00269.1"/>
    </source>
</evidence>
<reference evidence="4 5" key="1">
    <citation type="submission" date="2015-11" db="EMBL/GenBank/DDBJ databases">
        <title>The genome of Debaryomyces fabryi.</title>
        <authorList>
            <person name="Tafer H."/>
            <person name="Lopandic K."/>
        </authorList>
    </citation>
    <scope>NUCLEOTIDE SEQUENCE [LARGE SCALE GENOMIC DNA]</scope>
    <source>
        <strain evidence="4 5">CBS 789</strain>
    </source>
</reference>
<feature type="compositionally biased region" description="Basic and acidic residues" evidence="3">
    <location>
        <begin position="1"/>
        <end position="11"/>
    </location>
</feature>
<keyword evidence="5" id="KW-1185">Reference proteome</keyword>
<dbReference type="GeneID" id="26840984"/>
<feature type="region of interest" description="Disordered" evidence="3">
    <location>
        <begin position="1"/>
        <end position="51"/>
    </location>
</feature>
<evidence type="ECO:0000313" key="5">
    <source>
        <dbReference type="Proteomes" id="UP000054251"/>
    </source>
</evidence>
<protein>
    <submittedName>
        <fullName evidence="4">Uncharacterized protein</fullName>
    </submittedName>
</protein>
<dbReference type="AlphaFoldDB" id="A0A0V1PVH3"/>
<dbReference type="EMBL" id="LMYN01000095">
    <property type="protein sequence ID" value="KSA00269.1"/>
    <property type="molecule type" value="Genomic_DNA"/>
</dbReference>